<proteinExistence type="predicted"/>
<organism evidence="2 3">
    <name type="scientific">Pseudanabaena mucicola FACHB-723</name>
    <dbReference type="NCBI Taxonomy" id="2692860"/>
    <lineage>
        <taxon>Bacteria</taxon>
        <taxon>Bacillati</taxon>
        <taxon>Cyanobacteriota</taxon>
        <taxon>Cyanophyceae</taxon>
        <taxon>Pseudanabaenales</taxon>
        <taxon>Pseudanabaenaceae</taxon>
        <taxon>Pseudanabaena</taxon>
    </lineage>
</organism>
<comment type="caution">
    <text evidence="2">The sequence shown here is derived from an EMBL/GenBank/DDBJ whole genome shotgun (WGS) entry which is preliminary data.</text>
</comment>
<dbReference type="InterPro" id="IPR012296">
    <property type="entry name" value="Nuclease_put_TT1808"/>
</dbReference>
<dbReference type="Gene3D" id="3.90.1570.10">
    <property type="entry name" value="tt1808, chain A"/>
    <property type="match status" value="1"/>
</dbReference>
<keyword evidence="2" id="KW-0378">Hydrolase</keyword>
<keyword evidence="3" id="KW-1185">Reference proteome</keyword>
<feature type="domain" description="Putative restriction endonuclease" evidence="1">
    <location>
        <begin position="13"/>
        <end position="180"/>
    </location>
</feature>
<dbReference type="SUPFAM" id="SSF52980">
    <property type="entry name" value="Restriction endonuclease-like"/>
    <property type="match status" value="1"/>
</dbReference>
<reference evidence="2 3" key="1">
    <citation type="journal article" date="2020" name="ISME J.">
        <title>Comparative genomics reveals insights into cyanobacterial evolution and habitat adaptation.</title>
        <authorList>
            <person name="Chen M.Y."/>
            <person name="Teng W.K."/>
            <person name="Zhao L."/>
            <person name="Hu C.X."/>
            <person name="Zhou Y.K."/>
            <person name="Han B.P."/>
            <person name="Song L.R."/>
            <person name="Shu W.S."/>
        </authorList>
    </citation>
    <scope>NUCLEOTIDE SEQUENCE [LARGE SCALE GENOMIC DNA]</scope>
    <source>
        <strain evidence="2 3">FACHB-723</strain>
    </source>
</reference>
<dbReference type="GO" id="GO:0004519">
    <property type="term" value="F:endonuclease activity"/>
    <property type="evidence" value="ECO:0007669"/>
    <property type="project" value="UniProtKB-KW"/>
</dbReference>
<keyword evidence="2" id="KW-0255">Endonuclease</keyword>
<gene>
    <name evidence="2" type="ORF">H6F41_05685</name>
</gene>
<evidence type="ECO:0000313" key="3">
    <source>
        <dbReference type="Proteomes" id="UP000642094"/>
    </source>
</evidence>
<dbReference type="InterPro" id="IPR008538">
    <property type="entry name" value="Uma2"/>
</dbReference>
<sequence>MAAQLLTRKFTTEQYHLMYEAGVFAEGDRLELINGEITEMSPIGKKHAVCVTRLNELFFRHLLGKVQIWSQNPILLNNGSEPQPDLAILKRREDFYESSLPTPADILLIIEVADSTISYDREVKMPLYAAAGIPEMWLFDLNSKMIEGYSQPSTIGYKRMQRYEQNDTFSMIAFPDVTFAWQEVF</sequence>
<protein>
    <submittedName>
        <fullName evidence="2">Uma2 family endonuclease</fullName>
    </submittedName>
</protein>
<dbReference type="PANTHER" id="PTHR35400:SF1">
    <property type="entry name" value="SLR1083 PROTEIN"/>
    <property type="match status" value="1"/>
</dbReference>
<evidence type="ECO:0000259" key="1">
    <source>
        <dbReference type="Pfam" id="PF05685"/>
    </source>
</evidence>
<dbReference type="InterPro" id="IPR011335">
    <property type="entry name" value="Restrct_endonuc-II-like"/>
</dbReference>
<dbReference type="Proteomes" id="UP000642094">
    <property type="component" value="Unassembled WGS sequence"/>
</dbReference>
<accession>A0ABR7ZW66</accession>
<dbReference type="CDD" id="cd06260">
    <property type="entry name" value="DUF820-like"/>
    <property type="match status" value="1"/>
</dbReference>
<dbReference type="PANTHER" id="PTHR35400">
    <property type="entry name" value="SLR1083 PROTEIN"/>
    <property type="match status" value="1"/>
</dbReference>
<evidence type="ECO:0000313" key="2">
    <source>
        <dbReference type="EMBL" id="MBD2187633.1"/>
    </source>
</evidence>
<keyword evidence="2" id="KW-0540">Nuclease</keyword>
<dbReference type="EMBL" id="JACJQB010000007">
    <property type="protein sequence ID" value="MBD2187633.1"/>
    <property type="molecule type" value="Genomic_DNA"/>
</dbReference>
<dbReference type="Pfam" id="PF05685">
    <property type="entry name" value="Uma2"/>
    <property type="match status" value="1"/>
</dbReference>
<dbReference type="RefSeq" id="WP_190402508.1">
    <property type="nucleotide sequence ID" value="NZ_JACJQB010000007.1"/>
</dbReference>
<name>A0ABR7ZW66_9CYAN</name>